<dbReference type="SUPFAM" id="SSF49265">
    <property type="entry name" value="Fibronectin type III"/>
    <property type="match status" value="2"/>
</dbReference>
<dbReference type="InterPro" id="IPR036179">
    <property type="entry name" value="Ig-like_dom_sf"/>
</dbReference>
<evidence type="ECO:0000256" key="3">
    <source>
        <dbReference type="ARBA" id="ARBA00022729"/>
    </source>
</evidence>
<evidence type="ECO:0000313" key="14">
    <source>
        <dbReference type="Proteomes" id="UP001201812"/>
    </source>
</evidence>
<name>A0AAD4NHI6_9BILA</name>
<dbReference type="SMART" id="SM00409">
    <property type="entry name" value="IG"/>
    <property type="match status" value="1"/>
</dbReference>
<keyword evidence="5" id="KW-0904">Protein phosphatase</keyword>
<dbReference type="InterPro" id="IPR000387">
    <property type="entry name" value="Tyr_Pase_dom"/>
</dbReference>
<evidence type="ECO:0000256" key="6">
    <source>
        <dbReference type="ARBA" id="ARBA00023136"/>
    </source>
</evidence>
<evidence type="ECO:0000313" key="13">
    <source>
        <dbReference type="EMBL" id="KAI1728522.1"/>
    </source>
</evidence>
<dbReference type="GO" id="GO:0016020">
    <property type="term" value="C:membrane"/>
    <property type="evidence" value="ECO:0007669"/>
    <property type="project" value="UniProtKB-SubCell"/>
</dbReference>
<dbReference type="InterPro" id="IPR007110">
    <property type="entry name" value="Ig-like_dom"/>
</dbReference>
<keyword evidence="4" id="KW-0378">Hydrolase</keyword>
<evidence type="ECO:0000256" key="7">
    <source>
        <dbReference type="ARBA" id="ARBA00051722"/>
    </source>
</evidence>
<accession>A0AAD4NHI6</accession>
<keyword evidence="3" id="KW-0732">Signal</keyword>
<evidence type="ECO:0000256" key="2">
    <source>
        <dbReference type="ARBA" id="ARBA00013064"/>
    </source>
</evidence>
<comment type="caution">
    <text evidence="13">The sequence shown here is derived from an EMBL/GenBank/DDBJ whole genome shotgun (WGS) entry which is preliminary data.</text>
</comment>
<evidence type="ECO:0000256" key="8">
    <source>
        <dbReference type="SAM" id="MobiDB-lite"/>
    </source>
</evidence>
<dbReference type="PANTHER" id="PTHR19134">
    <property type="entry name" value="RECEPTOR-TYPE TYROSINE-PROTEIN PHOSPHATASE"/>
    <property type="match status" value="1"/>
</dbReference>
<dbReference type="SUPFAM" id="SSF52799">
    <property type="entry name" value="(Phosphotyrosine protein) phosphatases II"/>
    <property type="match status" value="2"/>
</dbReference>
<dbReference type="InterPro" id="IPR016130">
    <property type="entry name" value="Tyr_Pase_AS"/>
</dbReference>
<keyword evidence="9" id="KW-0812">Transmembrane</keyword>
<dbReference type="PRINTS" id="PR00700">
    <property type="entry name" value="PRTYPHPHTASE"/>
</dbReference>
<feature type="domain" description="Tyrosine specific protein phosphatases" evidence="11">
    <location>
        <begin position="1437"/>
        <end position="1510"/>
    </location>
</feature>
<dbReference type="InterPro" id="IPR036116">
    <property type="entry name" value="FN3_sf"/>
</dbReference>
<dbReference type="InterPro" id="IPR013151">
    <property type="entry name" value="Immunoglobulin_dom"/>
</dbReference>
<feature type="transmembrane region" description="Helical" evidence="9">
    <location>
        <begin position="763"/>
        <end position="786"/>
    </location>
</feature>
<dbReference type="EMBL" id="JAKKPZ010000001">
    <property type="protein sequence ID" value="KAI1728522.1"/>
    <property type="molecule type" value="Genomic_DNA"/>
</dbReference>
<feature type="region of interest" description="Disordered" evidence="8">
    <location>
        <begin position="1236"/>
        <end position="1258"/>
    </location>
</feature>
<dbReference type="SMART" id="SM00194">
    <property type="entry name" value="PTPc"/>
    <property type="match status" value="2"/>
</dbReference>
<dbReference type="CDD" id="cd00047">
    <property type="entry name" value="PTPc"/>
    <property type="match status" value="2"/>
</dbReference>
<dbReference type="PROSITE" id="PS50056">
    <property type="entry name" value="TYR_PHOSPHATASE_2"/>
    <property type="match status" value="2"/>
</dbReference>
<dbReference type="PROSITE" id="PS00383">
    <property type="entry name" value="TYR_PHOSPHATASE_1"/>
    <property type="match status" value="1"/>
</dbReference>
<dbReference type="InterPro" id="IPR003961">
    <property type="entry name" value="FN3_dom"/>
</dbReference>
<dbReference type="InterPro" id="IPR029021">
    <property type="entry name" value="Prot-tyrosine_phosphatase-like"/>
</dbReference>
<dbReference type="PROSITE" id="PS50055">
    <property type="entry name" value="TYR_PHOSPHATASE_PTP"/>
    <property type="match status" value="2"/>
</dbReference>
<evidence type="ECO:0000256" key="1">
    <source>
        <dbReference type="ARBA" id="ARBA00004167"/>
    </source>
</evidence>
<dbReference type="InterPro" id="IPR013783">
    <property type="entry name" value="Ig-like_fold"/>
</dbReference>
<sequence length="1525" mass="171969">MSKPMPKACGCGWPCNILKILNVFSTLPYITAKHSPLTTIFAAVALFTLITAPGIDAAWPVVPFGGLKGPDELGVPECKSNSDCVVGGICVKDRYSKGRCLCSSSCPLNVPVQCMEDNRISCVTMGDHYTSKYDLRPPLCYHKRCVCPPSFDPNLLQPPIPGFKATLPMKCDRRELNAMIVASPSDSIYRGTMTTIFCCVNVDPRDFIPENGVYFVQNGTRKREPTNTPYENFSNDIDTLFTVPTCWSLHINNVQLSDSGTYVCFVQPLNAKFRTVNASMELSVKIESKRSRRDSRGKITAKILNEPVPRVIQNLTIIPNSTSTTVMWDIHEGPMLKIDLDLYRRSDRKTKVWHREDAKTPVVMDNLAPATPYTIFVTVMDGQTEPFRLTEQFQTLDGIPDPPQLEDIRLVNAENGQGQMCEVEWRLPRKTRGLITKYYVQITGRVRYLAPEGNAINSEDFPMGVDICSNDDSPLSDSDKYINPNLFQGQTFFACKYGPLKPNRNYSATIWAENKAGKSKPVTFREQCIMDFAEPDHIEPPETMTRSNMSSFGLKFTAEPDETNGPIACFYLAVIPLPTNVSLESLPSPELIVMDTFDKALQNNLHETAALHNRFFAYIAESYMQYPRQTVVGDGITSGGVEPCNVLYLSRYKPLDAALTPNLKYTGFLIARIDRDRSLQADDVARSMSATPNLPSVSPPRRVYLNSIRTKRTPLTLTLDDLEPRSRPIRRQLSNIDPAYGFSNYFKPVLLQESQGIGSVLEVFLIIIFSLLFILLSGTAVIYFLYKKGMIKQFCPLKKAHHDLLRPGIPPSPIKVEELPGEFVMRHRDSDYQFTQEFEMLPRGKNLDHTISERKENARKNRYNDIKAADATRIRLRKLTGDPSSDYINANLIKGYKNRKVFIATQGPLECTVPDFWRMVWEQGCKLIIMVTNLRERGREQCAKYWPDNDEDALMVRNTYYVRGVDSQYYSDYTVREFEICSLGNTPESCPSPPPKPEANGGVRSPTRNSISPPVSAGDRKPLNGAVGSTSPTTSLGAAGAALNNSVYSAISRTSITDRLIRPLSKNSNRAVEDDPNVTERRRVVQYHFTTWNDYKAPECTIGLLRLICKLRKLDEYNNSPVVVHCSAGVGRTGTLIAIDHVLDQCLEEGKADVFGCVAEMRQQRNLMVQSVEQFVFIYRALAEYQLFGDTDLTVPEFRSFYSRLRQPLPARERERHVSISSSSARSNSIAAANSVLGDTSSDKPLLQDPPREPAKNFNQTINTSTVVQNQPTKITLIEAEFNNLSISLEKPRSVDWSQKEENARRNRFPNAVPFNVNRVILSPMIGYENTYINASIAKGYFYPYILAQDPLDADTCFDFWRMINDNNTYIIVMLSSETEFLFNERYWPETQQKKLIFGKNEELINEKGSTGREVTQYSFRQGGTQCGMPNSPPVVLDLIGRVLERQSNLPDAGPIILHCRDGSAENGVFCCISLLLERLKAEHMIDVFRTVKSLQLQRPLIFNKLDQYGFCYDCVIEYLNSAQN</sequence>
<dbReference type="Gene3D" id="2.60.40.10">
    <property type="entry name" value="Immunoglobulins"/>
    <property type="match status" value="3"/>
</dbReference>
<feature type="region of interest" description="Disordered" evidence="8">
    <location>
        <begin position="986"/>
        <end position="1031"/>
    </location>
</feature>
<dbReference type="InterPro" id="IPR050348">
    <property type="entry name" value="Protein-Tyr_Phosphatase"/>
</dbReference>
<evidence type="ECO:0000259" key="10">
    <source>
        <dbReference type="PROSITE" id="PS50055"/>
    </source>
</evidence>
<protein>
    <recommendedName>
        <fullName evidence="2">protein-tyrosine-phosphatase</fullName>
        <ecNumber evidence="2">3.1.3.48</ecNumber>
    </recommendedName>
</protein>
<evidence type="ECO:0000259" key="11">
    <source>
        <dbReference type="PROSITE" id="PS50056"/>
    </source>
</evidence>
<dbReference type="SMART" id="SM00060">
    <property type="entry name" value="FN3"/>
    <property type="match status" value="2"/>
</dbReference>
<gene>
    <name evidence="13" type="ORF">DdX_00711</name>
</gene>
<dbReference type="Pfam" id="PF00102">
    <property type="entry name" value="Y_phosphatase"/>
    <property type="match status" value="3"/>
</dbReference>
<evidence type="ECO:0000259" key="12">
    <source>
        <dbReference type="PROSITE" id="PS50835"/>
    </source>
</evidence>
<feature type="domain" description="Ig-like" evidence="12">
    <location>
        <begin position="161"/>
        <end position="283"/>
    </location>
</feature>
<proteinExistence type="predicted"/>
<dbReference type="Gene3D" id="3.90.190.10">
    <property type="entry name" value="Protein tyrosine phosphatase superfamily"/>
    <property type="match status" value="2"/>
</dbReference>
<dbReference type="Pfam" id="PF00047">
    <property type="entry name" value="ig"/>
    <property type="match status" value="1"/>
</dbReference>
<dbReference type="InterPro" id="IPR003595">
    <property type="entry name" value="Tyr_Pase_cat"/>
</dbReference>
<feature type="domain" description="Tyrosine-protein phosphatase" evidence="10">
    <location>
        <begin position="834"/>
        <end position="1185"/>
    </location>
</feature>
<keyword evidence="9" id="KW-1133">Transmembrane helix</keyword>
<evidence type="ECO:0000256" key="4">
    <source>
        <dbReference type="ARBA" id="ARBA00022801"/>
    </source>
</evidence>
<dbReference type="Proteomes" id="UP001201812">
    <property type="component" value="Unassembled WGS sequence"/>
</dbReference>
<dbReference type="InterPro" id="IPR003599">
    <property type="entry name" value="Ig_sub"/>
</dbReference>
<organism evidence="13 14">
    <name type="scientific">Ditylenchus destructor</name>
    <dbReference type="NCBI Taxonomy" id="166010"/>
    <lineage>
        <taxon>Eukaryota</taxon>
        <taxon>Metazoa</taxon>
        <taxon>Ecdysozoa</taxon>
        <taxon>Nematoda</taxon>
        <taxon>Chromadorea</taxon>
        <taxon>Rhabditida</taxon>
        <taxon>Tylenchina</taxon>
        <taxon>Tylenchomorpha</taxon>
        <taxon>Sphaerularioidea</taxon>
        <taxon>Anguinidae</taxon>
        <taxon>Anguininae</taxon>
        <taxon>Ditylenchus</taxon>
    </lineage>
</organism>
<reference evidence="13" key="1">
    <citation type="submission" date="2022-01" db="EMBL/GenBank/DDBJ databases">
        <title>Genome Sequence Resource for Two Populations of Ditylenchus destructor, the Migratory Endoparasitic Phytonematode.</title>
        <authorList>
            <person name="Zhang H."/>
            <person name="Lin R."/>
            <person name="Xie B."/>
        </authorList>
    </citation>
    <scope>NUCLEOTIDE SEQUENCE</scope>
    <source>
        <strain evidence="13">BazhouSP</strain>
    </source>
</reference>
<dbReference type="EC" id="3.1.3.48" evidence="2"/>
<comment type="subcellular location">
    <subcellularLocation>
        <location evidence="1">Membrane</location>
        <topology evidence="1">Single-pass membrane protein</topology>
    </subcellularLocation>
</comment>
<dbReference type="GO" id="GO:0004725">
    <property type="term" value="F:protein tyrosine phosphatase activity"/>
    <property type="evidence" value="ECO:0007669"/>
    <property type="project" value="UniProtKB-EC"/>
</dbReference>
<dbReference type="PROSITE" id="PS50835">
    <property type="entry name" value="IG_LIKE"/>
    <property type="match status" value="1"/>
</dbReference>
<feature type="domain" description="Tyrosine-protein phosphatase" evidence="10">
    <location>
        <begin position="1278"/>
        <end position="1519"/>
    </location>
</feature>
<dbReference type="PANTHER" id="PTHR19134:SF495">
    <property type="entry name" value="TYROSINE-PROTEIN PHOSPHATASE 69D"/>
    <property type="match status" value="1"/>
</dbReference>
<comment type="catalytic activity">
    <reaction evidence="7">
        <text>O-phospho-L-tyrosyl-[protein] + H2O = L-tyrosyl-[protein] + phosphate</text>
        <dbReference type="Rhea" id="RHEA:10684"/>
        <dbReference type="Rhea" id="RHEA-COMP:10136"/>
        <dbReference type="Rhea" id="RHEA-COMP:20101"/>
        <dbReference type="ChEBI" id="CHEBI:15377"/>
        <dbReference type="ChEBI" id="CHEBI:43474"/>
        <dbReference type="ChEBI" id="CHEBI:46858"/>
        <dbReference type="ChEBI" id="CHEBI:61978"/>
        <dbReference type="EC" id="3.1.3.48"/>
    </reaction>
</comment>
<dbReference type="InterPro" id="IPR000242">
    <property type="entry name" value="PTP_cat"/>
</dbReference>
<dbReference type="SUPFAM" id="SSF48726">
    <property type="entry name" value="Immunoglobulin"/>
    <property type="match status" value="1"/>
</dbReference>
<dbReference type="SMART" id="SM00404">
    <property type="entry name" value="PTPc_motif"/>
    <property type="match status" value="2"/>
</dbReference>
<keyword evidence="14" id="KW-1185">Reference proteome</keyword>
<evidence type="ECO:0000256" key="5">
    <source>
        <dbReference type="ARBA" id="ARBA00022912"/>
    </source>
</evidence>
<keyword evidence="6 9" id="KW-0472">Membrane</keyword>
<feature type="domain" description="Tyrosine specific protein phosphatases" evidence="11">
    <location>
        <begin position="1102"/>
        <end position="1176"/>
    </location>
</feature>
<evidence type="ECO:0000256" key="9">
    <source>
        <dbReference type="SAM" id="Phobius"/>
    </source>
</evidence>